<accession>S0G0K5</accession>
<dbReference type="GO" id="GO:0044038">
    <property type="term" value="P:cell wall macromolecule biosynthetic process"/>
    <property type="evidence" value="ECO:0007669"/>
    <property type="project" value="TreeGrafter"/>
</dbReference>
<organism evidence="9 10">
    <name type="scientific">Desulfotignum phosphitoxidans DSM 13687</name>
    <dbReference type="NCBI Taxonomy" id="1286635"/>
    <lineage>
        <taxon>Bacteria</taxon>
        <taxon>Pseudomonadati</taxon>
        <taxon>Thermodesulfobacteriota</taxon>
        <taxon>Desulfobacteria</taxon>
        <taxon>Desulfobacterales</taxon>
        <taxon>Desulfobacteraceae</taxon>
        <taxon>Desulfotignum</taxon>
    </lineage>
</organism>
<dbReference type="PATRIC" id="fig|1286635.3.peg.4441"/>
<evidence type="ECO:0000256" key="3">
    <source>
        <dbReference type="ARBA" id="ARBA00022679"/>
    </source>
</evidence>
<evidence type="ECO:0000256" key="7">
    <source>
        <dbReference type="PIRSR" id="PIRSR600715-1"/>
    </source>
</evidence>
<keyword evidence="6 8" id="KW-0472">Membrane</keyword>
<keyword evidence="2" id="KW-1003">Cell membrane</keyword>
<feature type="transmembrane region" description="Helical" evidence="8">
    <location>
        <begin position="44"/>
        <end position="67"/>
    </location>
</feature>
<feature type="transmembrane region" description="Helical" evidence="8">
    <location>
        <begin position="221"/>
        <end position="237"/>
    </location>
</feature>
<protein>
    <submittedName>
        <fullName evidence="9">Undecaprenyl-phosphate N-acetylglucosaminyl 1-phosphate transferase TagO</fullName>
        <ecNumber evidence="9">2.7.8.33</ecNumber>
    </submittedName>
</protein>
<feature type="transmembrane region" description="Helical" evidence="8">
    <location>
        <begin position="166"/>
        <end position="184"/>
    </location>
</feature>
<evidence type="ECO:0000256" key="5">
    <source>
        <dbReference type="ARBA" id="ARBA00022989"/>
    </source>
</evidence>
<feature type="transmembrane region" description="Helical" evidence="8">
    <location>
        <begin position="6"/>
        <end position="23"/>
    </location>
</feature>
<feature type="transmembrane region" description="Helical" evidence="8">
    <location>
        <begin position="190"/>
        <end position="209"/>
    </location>
</feature>
<dbReference type="Pfam" id="PF00953">
    <property type="entry name" value="Glycos_transf_4"/>
    <property type="match status" value="1"/>
</dbReference>
<comment type="cofactor">
    <cofactor evidence="7">
        <name>Mg(2+)</name>
        <dbReference type="ChEBI" id="CHEBI:18420"/>
    </cofactor>
</comment>
<comment type="caution">
    <text evidence="9">The sequence shown here is derived from an EMBL/GenBank/DDBJ whole genome shotgun (WGS) entry which is preliminary data.</text>
</comment>
<keyword evidence="10" id="KW-1185">Reference proteome</keyword>
<evidence type="ECO:0000256" key="6">
    <source>
        <dbReference type="ARBA" id="ARBA00023136"/>
    </source>
</evidence>
<reference evidence="9 10" key="1">
    <citation type="journal article" date="2013" name="Genome Announc.">
        <title>Draft Genome Sequence of Desulfotignum phosphitoxidans DSM 13687 Strain FiPS-3.</title>
        <authorList>
            <person name="Poehlein A."/>
            <person name="Daniel R."/>
            <person name="Simeonova D.D."/>
        </authorList>
    </citation>
    <scope>NUCLEOTIDE SEQUENCE [LARGE SCALE GENOMIC DNA]</scope>
    <source>
        <strain evidence="9 10">DSM 13687</strain>
    </source>
</reference>
<dbReference type="GO" id="GO:0009103">
    <property type="term" value="P:lipopolysaccharide biosynthetic process"/>
    <property type="evidence" value="ECO:0007669"/>
    <property type="project" value="TreeGrafter"/>
</dbReference>
<dbReference type="PANTHER" id="PTHR22926:SF3">
    <property type="entry name" value="UNDECAPRENYL-PHOSPHATE ALPHA-N-ACETYLGLUCOSAMINYL 1-PHOSPHATE TRANSFERASE"/>
    <property type="match status" value="1"/>
</dbReference>
<dbReference type="PANTHER" id="PTHR22926">
    <property type="entry name" value="PHOSPHO-N-ACETYLMURAMOYL-PENTAPEPTIDE-TRANSFERASE"/>
    <property type="match status" value="1"/>
</dbReference>
<evidence type="ECO:0000256" key="2">
    <source>
        <dbReference type="ARBA" id="ARBA00022475"/>
    </source>
</evidence>
<dbReference type="GO" id="GO:0071555">
    <property type="term" value="P:cell wall organization"/>
    <property type="evidence" value="ECO:0007669"/>
    <property type="project" value="TreeGrafter"/>
</dbReference>
<name>S0G0K5_9BACT</name>
<dbReference type="AlphaFoldDB" id="S0G0K5"/>
<evidence type="ECO:0000256" key="1">
    <source>
        <dbReference type="ARBA" id="ARBA00004651"/>
    </source>
</evidence>
<dbReference type="CDD" id="cd06853">
    <property type="entry name" value="GT_WecA_like"/>
    <property type="match status" value="1"/>
</dbReference>
<dbReference type="InterPro" id="IPR000715">
    <property type="entry name" value="Glycosyl_transferase_4"/>
</dbReference>
<proteinExistence type="predicted"/>
<feature type="transmembrane region" description="Helical" evidence="8">
    <location>
        <begin position="139"/>
        <end position="159"/>
    </location>
</feature>
<dbReference type="GO" id="GO:0046872">
    <property type="term" value="F:metal ion binding"/>
    <property type="evidence" value="ECO:0007669"/>
    <property type="project" value="UniProtKB-KW"/>
</dbReference>
<keyword evidence="5 8" id="KW-1133">Transmembrane helix</keyword>
<sequence>MTTILVSFFLAAILSNFLTPLAGKFGEKFGALDVPDERKVHSSAIPRTGGGAIFLVFVISVVIMRIVGTDVSARVVVDQSLWFLFAGSVVTFGIGFYDDFRRLGPKVKFLFQIIGASLAFAGGARIGAVFFGFDLLDHIVLSYLMTVFWFLLLINAINLVDGLDGLAGGVVLFASLVMMILAIIKQDYLMGLYFAVIAGSVLGFLRYNFNPASIFLGDGGSYFLGYAMACLSVMGSIKSQTGAAIAIPLLALGVPLFDTMLSPVRRFLRGRKMFHPDNGHVHHRLVNMGLTTRKAVLVIYSITLGLCALALVVTNLRDEQAGLFLVIMGAGAALMIRKLGYFEYLASDKFYGWFKDMTDQAGFRHERRSFLNHQIEISKSPDIDTLWQRILEVAVFLDLDFIELKLCDSQCNQLKQRVPMFEFSNGNTNPALMEWQSAMHIMLPLATKDCEFGSMSISRDVVNNPLTPFTLRRIEQLRRTVLDTLIKLNQ</sequence>
<dbReference type="RefSeq" id="WP_006968415.1">
    <property type="nucleotide sequence ID" value="NZ_APJX01000013.1"/>
</dbReference>
<dbReference type="OrthoDB" id="9783652at2"/>
<feature type="transmembrane region" description="Helical" evidence="8">
    <location>
        <begin position="79"/>
        <end position="97"/>
    </location>
</feature>
<gene>
    <name evidence="9" type="primary">tagO</name>
    <name evidence="9" type="ORF">Dpo_13c01200</name>
</gene>
<dbReference type="EMBL" id="APJX01000013">
    <property type="protein sequence ID" value="EMS77722.1"/>
    <property type="molecule type" value="Genomic_DNA"/>
</dbReference>
<feature type="transmembrane region" description="Helical" evidence="8">
    <location>
        <begin position="109"/>
        <end position="133"/>
    </location>
</feature>
<dbReference type="GO" id="GO:0005886">
    <property type="term" value="C:plasma membrane"/>
    <property type="evidence" value="ECO:0007669"/>
    <property type="project" value="UniProtKB-SubCell"/>
</dbReference>
<feature type="transmembrane region" description="Helical" evidence="8">
    <location>
        <begin position="243"/>
        <end position="264"/>
    </location>
</feature>
<keyword evidence="7" id="KW-0479">Metal-binding</keyword>
<feature type="binding site" evidence="7">
    <location>
        <position position="218"/>
    </location>
    <ligand>
        <name>Mg(2+)</name>
        <dbReference type="ChEBI" id="CHEBI:18420"/>
    </ligand>
</feature>
<feature type="transmembrane region" description="Helical" evidence="8">
    <location>
        <begin position="320"/>
        <end position="336"/>
    </location>
</feature>
<keyword evidence="3 9" id="KW-0808">Transferase</keyword>
<evidence type="ECO:0000256" key="4">
    <source>
        <dbReference type="ARBA" id="ARBA00022692"/>
    </source>
</evidence>
<comment type="subcellular location">
    <subcellularLocation>
        <location evidence="1">Cell membrane</location>
        <topology evidence="1">Multi-pass membrane protein</topology>
    </subcellularLocation>
</comment>
<evidence type="ECO:0000256" key="8">
    <source>
        <dbReference type="SAM" id="Phobius"/>
    </source>
</evidence>
<evidence type="ECO:0000313" key="10">
    <source>
        <dbReference type="Proteomes" id="UP000014216"/>
    </source>
</evidence>
<feature type="binding site" evidence="7">
    <location>
        <position position="158"/>
    </location>
    <ligand>
        <name>Mg(2+)</name>
        <dbReference type="ChEBI" id="CHEBI:18420"/>
    </ligand>
</feature>
<dbReference type="EC" id="2.7.8.33" evidence="9"/>
<keyword evidence="7" id="KW-0460">Magnesium</keyword>
<evidence type="ECO:0000313" key="9">
    <source>
        <dbReference type="EMBL" id="EMS77722.1"/>
    </source>
</evidence>
<feature type="transmembrane region" description="Helical" evidence="8">
    <location>
        <begin position="295"/>
        <end position="314"/>
    </location>
</feature>
<keyword evidence="4 8" id="KW-0812">Transmembrane</keyword>
<dbReference type="Proteomes" id="UP000014216">
    <property type="component" value="Unassembled WGS sequence"/>
</dbReference>
<dbReference type="GO" id="GO:0036380">
    <property type="term" value="F:UDP-N-acetylglucosamine-undecaprenyl-phosphate N-acetylglucosaminephosphotransferase activity"/>
    <property type="evidence" value="ECO:0007669"/>
    <property type="project" value="UniProtKB-EC"/>
</dbReference>